<proteinExistence type="inferred from homology"/>
<dbReference type="EMBL" id="GL349448">
    <property type="protein sequence ID" value="KNC47697.1"/>
    <property type="molecule type" value="Genomic_DNA"/>
</dbReference>
<dbReference type="RefSeq" id="XP_013759179.1">
    <property type="nucleotide sequence ID" value="XM_013903725.1"/>
</dbReference>
<protein>
    <recommendedName>
        <fullName evidence="7">Signal recognition particle 14 kDa protein</fullName>
        <shortName evidence="7">SRP14</shortName>
    </recommendedName>
</protein>
<comment type="subcellular location">
    <subcellularLocation>
        <location evidence="1 7">Cytoplasm</location>
    </subcellularLocation>
</comment>
<accession>A0A0L0D5Q2</accession>
<evidence type="ECO:0000256" key="3">
    <source>
        <dbReference type="ARBA" id="ARBA00022490"/>
    </source>
</evidence>
<name>A0A0L0D5Q2_THETB</name>
<dbReference type="InterPro" id="IPR009018">
    <property type="entry name" value="Signal_recog_particle_SRP9/14"/>
</dbReference>
<dbReference type="Proteomes" id="UP000054408">
    <property type="component" value="Unassembled WGS sequence"/>
</dbReference>
<keyword evidence="9" id="KW-1185">Reference proteome</keyword>
<dbReference type="Pfam" id="PF02290">
    <property type="entry name" value="SRP14"/>
    <property type="match status" value="1"/>
</dbReference>
<dbReference type="GO" id="GO:0008312">
    <property type="term" value="F:7S RNA binding"/>
    <property type="evidence" value="ECO:0007669"/>
    <property type="project" value="UniProtKB-UniRule"/>
</dbReference>
<dbReference type="OMA" id="SVTMKRM"/>
<gene>
    <name evidence="8" type="ORF">AMSG_03928</name>
</gene>
<evidence type="ECO:0000256" key="5">
    <source>
        <dbReference type="ARBA" id="ARBA00023135"/>
    </source>
</evidence>
<keyword evidence="6 7" id="KW-0687">Ribonucleoprotein</keyword>
<evidence type="ECO:0000313" key="9">
    <source>
        <dbReference type="Proteomes" id="UP000054408"/>
    </source>
</evidence>
<evidence type="ECO:0000256" key="7">
    <source>
        <dbReference type="RuleBase" id="RU368100"/>
    </source>
</evidence>
<evidence type="ECO:0000256" key="2">
    <source>
        <dbReference type="ARBA" id="ARBA00010349"/>
    </source>
</evidence>
<evidence type="ECO:0000256" key="6">
    <source>
        <dbReference type="ARBA" id="ARBA00023274"/>
    </source>
</evidence>
<dbReference type="InterPro" id="IPR003210">
    <property type="entry name" value="Signal_recog_particle_SRP14"/>
</dbReference>
<dbReference type="AlphaFoldDB" id="A0A0L0D5Q2"/>
<dbReference type="GO" id="GO:0030942">
    <property type="term" value="F:endoplasmic reticulum signal peptide binding"/>
    <property type="evidence" value="ECO:0007669"/>
    <property type="project" value="UniProtKB-UniRule"/>
</dbReference>
<dbReference type="GO" id="GO:0005786">
    <property type="term" value="C:signal recognition particle, endoplasmic reticulum targeting"/>
    <property type="evidence" value="ECO:0007669"/>
    <property type="project" value="UniProtKB-UniRule"/>
</dbReference>
<keyword evidence="5 7" id="KW-0733">Signal recognition particle</keyword>
<dbReference type="OrthoDB" id="19209at2759"/>
<evidence type="ECO:0000256" key="1">
    <source>
        <dbReference type="ARBA" id="ARBA00004496"/>
    </source>
</evidence>
<keyword evidence="4 7" id="KW-0694">RNA-binding</keyword>
<dbReference type="Gene3D" id="3.30.720.10">
    <property type="entry name" value="Signal recognition particle alu RNA binding heterodimer, srp9/1"/>
    <property type="match status" value="1"/>
</dbReference>
<dbReference type="GO" id="GO:0006614">
    <property type="term" value="P:SRP-dependent cotranslational protein targeting to membrane"/>
    <property type="evidence" value="ECO:0007669"/>
    <property type="project" value="UniProtKB-UniRule"/>
</dbReference>
<dbReference type="PANTHER" id="PTHR12013">
    <property type="entry name" value="SIGNAL RECOGNITION PARTICLE 14 KD PROTEIN"/>
    <property type="match status" value="1"/>
</dbReference>
<evidence type="ECO:0000313" key="8">
    <source>
        <dbReference type="EMBL" id="KNC47697.1"/>
    </source>
</evidence>
<reference evidence="8 9" key="1">
    <citation type="submission" date="2010-05" db="EMBL/GenBank/DDBJ databases">
        <title>The Genome Sequence of Thecamonas trahens ATCC 50062.</title>
        <authorList>
            <consortium name="The Broad Institute Genome Sequencing Platform"/>
            <person name="Russ C."/>
            <person name="Cuomo C."/>
            <person name="Shea T."/>
            <person name="Young S.K."/>
            <person name="Zeng Q."/>
            <person name="Koehrsen M."/>
            <person name="Haas B."/>
            <person name="Borodovsky M."/>
            <person name="Guigo R."/>
            <person name="Alvarado L."/>
            <person name="Berlin A."/>
            <person name="Bochicchio J."/>
            <person name="Borenstein D."/>
            <person name="Chapman S."/>
            <person name="Chen Z."/>
            <person name="Freedman E."/>
            <person name="Gellesch M."/>
            <person name="Goldberg J."/>
            <person name="Griggs A."/>
            <person name="Gujja S."/>
            <person name="Heilman E."/>
            <person name="Heiman D."/>
            <person name="Hepburn T."/>
            <person name="Howarth C."/>
            <person name="Jen D."/>
            <person name="Larson L."/>
            <person name="Mehta T."/>
            <person name="Park D."/>
            <person name="Pearson M."/>
            <person name="Roberts A."/>
            <person name="Saif S."/>
            <person name="Shenoy N."/>
            <person name="Sisk P."/>
            <person name="Stolte C."/>
            <person name="Sykes S."/>
            <person name="Thomson T."/>
            <person name="Walk T."/>
            <person name="White J."/>
            <person name="Yandava C."/>
            <person name="Burger G."/>
            <person name="Gray M.W."/>
            <person name="Holland P.W.H."/>
            <person name="King N."/>
            <person name="Lang F.B.F."/>
            <person name="Roger A.J."/>
            <person name="Ruiz-Trillo I."/>
            <person name="Lander E."/>
            <person name="Nusbaum C."/>
        </authorList>
    </citation>
    <scope>NUCLEOTIDE SEQUENCE [LARGE SCALE GENOMIC DNA]</scope>
    <source>
        <strain evidence="8 9">ATCC 50062</strain>
    </source>
</reference>
<organism evidence="8 9">
    <name type="scientific">Thecamonas trahens ATCC 50062</name>
    <dbReference type="NCBI Taxonomy" id="461836"/>
    <lineage>
        <taxon>Eukaryota</taxon>
        <taxon>Apusozoa</taxon>
        <taxon>Apusomonadida</taxon>
        <taxon>Apusomonadidae</taxon>
        <taxon>Thecamonas</taxon>
    </lineage>
</organism>
<sequence>MPRLSNDEFLAEMGKLLRKAGEKDNPSSVSLTMKHVVEEVVQNKGKKNENVVEEARCLIRARSGKCKISTVVRPRNRVQFSIAYSTILKSNLKSLSSH</sequence>
<comment type="subunit">
    <text evidence="7">Heterodimer with SRP9; binds RNA as heterodimer. Component of a signal recognition particle (SRP) complex that consists of a 7SL RNA molecule of 300 nucleotides and six protein subunits: SRP72, SRP68, SRP54, SRP19, SRP14 and SRP9.</text>
</comment>
<comment type="function">
    <text evidence="7">Component of the signal recognition particle (SRP) complex, a ribonucleoprotein complex that mediates the cotranslational targeting of secretory and membrane proteins to the endoplasmic reticulum (ER). SRP9 together with SRP14 and the Alu portion of the SRP RNA, constitutes the elongation arrest domain of SRP. The complex of SRP9 and SRP14 is required for SRP RNA binding.</text>
</comment>
<comment type="similarity">
    <text evidence="2 7">Belongs to the SRP14 family.</text>
</comment>
<dbReference type="GeneID" id="25563495"/>
<evidence type="ECO:0000256" key="4">
    <source>
        <dbReference type="ARBA" id="ARBA00022884"/>
    </source>
</evidence>
<keyword evidence="3 7" id="KW-0963">Cytoplasm</keyword>
<dbReference type="SUPFAM" id="SSF54762">
    <property type="entry name" value="Signal recognition particle alu RNA binding heterodimer, SRP9/14"/>
    <property type="match status" value="1"/>
</dbReference>